<accession>A0ABP0RGJ7</accession>
<dbReference type="PANTHER" id="PTHR34383">
    <property type="entry name" value="POLYPHOSPHATE:AMP PHOSPHOTRANSFERASE-RELATED"/>
    <property type="match status" value="1"/>
</dbReference>
<keyword evidence="3" id="KW-1185">Reference proteome</keyword>
<protein>
    <submittedName>
        <fullName evidence="2">Polyphosphate:AMP phosphotransferase (PAP) (Polyphosphate kinase PPK2 3)</fullName>
    </submittedName>
</protein>
<dbReference type="InterPro" id="IPR022488">
    <property type="entry name" value="PPK2-related"/>
</dbReference>
<evidence type="ECO:0000313" key="2">
    <source>
        <dbReference type="EMBL" id="CAK9099704.1"/>
    </source>
</evidence>
<feature type="domain" description="Polyphosphate kinase-2-related" evidence="1">
    <location>
        <begin position="272"/>
        <end position="493"/>
    </location>
</feature>
<feature type="domain" description="Polyphosphate kinase-2-related" evidence="1">
    <location>
        <begin position="11"/>
        <end position="233"/>
    </location>
</feature>
<sequence length="495" mass="57839">MFEAAEIGHKLSKSKFEKSEQGLRTSLIEMQHKIRLAGVPVIVVVAGDDRPGCDDLINRLNAWLDPRFLVTNAYAPPNEFDGLRPRFWRYWRELPPRGQIGIFAGAWSIRAMADRLKEKLSEADFLRQIGHTRRFEQALAADGAVVIKFWLHVPEKVLLERLEEAEKHPDREWRVQPEDWAMYEKFEQAQGIVETFIRQTSTATAPWHIVESSDWKYRDVKVSELLLEAVNRQLQLVEQDSANEEPDESSDEMAIHEDNLTILDRVDLSLELSRDDYEQKLEQQQARLSALAREAHQQGLSTVLAFEGWDAAGKGGTIRRLVASMNAHLYRVVSISKPSQDELAHHYLWRFWRSIPRPGHFQVFDRSWYGRVLVERVEGFASEPEWRRAYAEINNFEEQLHEHGIVLAKFWLHISKDEQLKRFEARKNTPYKRFKITDEDYRNREKWDQYEEAASEMVARTSTSYAPWHLVAANDKRWARVYVIKTVCDALEATL</sequence>
<keyword evidence="2" id="KW-0808">Transferase</keyword>
<dbReference type="PANTHER" id="PTHR34383:SF3">
    <property type="entry name" value="POLYPHOSPHATE:AMP PHOSPHOTRANSFERASE"/>
    <property type="match status" value="1"/>
</dbReference>
<dbReference type="InterPro" id="IPR022489">
    <property type="entry name" value="PolyP_AMP_Tfrase"/>
</dbReference>
<dbReference type="Proteomes" id="UP001642464">
    <property type="component" value="Unassembled WGS sequence"/>
</dbReference>
<dbReference type="NCBIfam" id="TIGR03708">
    <property type="entry name" value="poly_P_AMP_trns"/>
    <property type="match status" value="1"/>
</dbReference>
<reference evidence="2 3" key="1">
    <citation type="submission" date="2024-02" db="EMBL/GenBank/DDBJ databases">
        <authorList>
            <person name="Chen Y."/>
            <person name="Shah S."/>
            <person name="Dougan E. K."/>
            <person name="Thang M."/>
            <person name="Chan C."/>
        </authorList>
    </citation>
    <scope>NUCLEOTIDE SEQUENCE [LARGE SCALE GENOMIC DNA]</scope>
</reference>
<name>A0ABP0RGJ7_9DINO</name>
<dbReference type="Pfam" id="PF03976">
    <property type="entry name" value="PPK2"/>
    <property type="match status" value="2"/>
</dbReference>
<gene>
    <name evidence="2" type="ORF">SCF082_LOCUS46688</name>
</gene>
<proteinExistence type="predicted"/>
<dbReference type="InterPro" id="IPR027417">
    <property type="entry name" value="P-loop_NTPase"/>
</dbReference>
<comment type="caution">
    <text evidence="2">The sequence shown here is derived from an EMBL/GenBank/DDBJ whole genome shotgun (WGS) entry which is preliminary data.</text>
</comment>
<keyword evidence="2" id="KW-0418">Kinase</keyword>
<organism evidence="2 3">
    <name type="scientific">Durusdinium trenchii</name>
    <dbReference type="NCBI Taxonomy" id="1381693"/>
    <lineage>
        <taxon>Eukaryota</taxon>
        <taxon>Sar</taxon>
        <taxon>Alveolata</taxon>
        <taxon>Dinophyceae</taxon>
        <taxon>Suessiales</taxon>
        <taxon>Symbiodiniaceae</taxon>
        <taxon>Durusdinium</taxon>
    </lineage>
</organism>
<dbReference type="EMBL" id="CAXAMM010041492">
    <property type="protein sequence ID" value="CAK9099704.1"/>
    <property type="molecule type" value="Genomic_DNA"/>
</dbReference>
<dbReference type="GO" id="GO:0016301">
    <property type="term" value="F:kinase activity"/>
    <property type="evidence" value="ECO:0007669"/>
    <property type="project" value="UniProtKB-KW"/>
</dbReference>
<evidence type="ECO:0000313" key="3">
    <source>
        <dbReference type="Proteomes" id="UP001642464"/>
    </source>
</evidence>
<dbReference type="SUPFAM" id="SSF52540">
    <property type="entry name" value="P-loop containing nucleoside triphosphate hydrolases"/>
    <property type="match status" value="2"/>
</dbReference>
<dbReference type="Gene3D" id="3.40.50.300">
    <property type="entry name" value="P-loop containing nucleotide triphosphate hydrolases"/>
    <property type="match status" value="2"/>
</dbReference>
<evidence type="ECO:0000259" key="1">
    <source>
        <dbReference type="Pfam" id="PF03976"/>
    </source>
</evidence>